<evidence type="ECO:0000256" key="1">
    <source>
        <dbReference type="SAM" id="MobiDB-lite"/>
    </source>
</evidence>
<evidence type="ECO:0000313" key="2">
    <source>
        <dbReference type="EMBL" id="OEL18661.1"/>
    </source>
</evidence>
<dbReference type="PANTHER" id="PTHR47865:SF1">
    <property type="entry name" value="OS08G0106700 PROTEIN"/>
    <property type="match status" value="1"/>
</dbReference>
<reference evidence="2 3" key="1">
    <citation type="submission" date="2016-09" db="EMBL/GenBank/DDBJ databases">
        <title>The draft genome of Dichanthelium oligosanthes: A C3 panicoid grass species.</title>
        <authorList>
            <person name="Studer A.J."/>
            <person name="Schnable J.C."/>
            <person name="Brutnell T.P."/>
        </authorList>
    </citation>
    <scope>NUCLEOTIDE SEQUENCE [LARGE SCALE GENOMIC DNA]</scope>
    <source>
        <strain evidence="3">cv. Kellogg 1175</strain>
        <tissue evidence="2">Leaf</tissue>
    </source>
</reference>
<dbReference type="EMBL" id="LWDX02055959">
    <property type="protein sequence ID" value="OEL18661.1"/>
    <property type="molecule type" value="Genomic_DNA"/>
</dbReference>
<dbReference type="AlphaFoldDB" id="A0A1E5V0M0"/>
<name>A0A1E5V0M0_9POAL</name>
<feature type="region of interest" description="Disordered" evidence="1">
    <location>
        <begin position="89"/>
        <end position="140"/>
    </location>
</feature>
<evidence type="ECO:0000313" key="3">
    <source>
        <dbReference type="Proteomes" id="UP000095767"/>
    </source>
</evidence>
<protein>
    <submittedName>
        <fullName evidence="2">Uncharacterized protein</fullName>
    </submittedName>
</protein>
<proteinExistence type="predicted"/>
<gene>
    <name evidence="2" type="ORF">BAE44_0020320</name>
</gene>
<organism evidence="2 3">
    <name type="scientific">Dichanthelium oligosanthes</name>
    <dbReference type="NCBI Taxonomy" id="888268"/>
    <lineage>
        <taxon>Eukaryota</taxon>
        <taxon>Viridiplantae</taxon>
        <taxon>Streptophyta</taxon>
        <taxon>Embryophyta</taxon>
        <taxon>Tracheophyta</taxon>
        <taxon>Spermatophyta</taxon>
        <taxon>Magnoliopsida</taxon>
        <taxon>Liliopsida</taxon>
        <taxon>Poales</taxon>
        <taxon>Poaceae</taxon>
        <taxon>PACMAD clade</taxon>
        <taxon>Panicoideae</taxon>
        <taxon>Panicodae</taxon>
        <taxon>Paniceae</taxon>
        <taxon>Dichantheliinae</taxon>
        <taxon>Dichanthelium</taxon>
    </lineage>
</organism>
<sequence>MDAEGKGDHSELTGPCTWTGAMSSFMLCHLAGIVANDIPCLHMPPCLQTVTFYIYAICEDHKNDVEFLNKPLEHFGEMATIFGNSMATGKHAKGSSDPLGTEQGGDTEEGEEVRANDGLSTLDDNRASSSTSRPKKAKAVDDEEKGLIGVLKYVGDKLSVAIEKIAAPTPPAAENDMHEDLFETLTSLPGFEETHISAYYAYLVANPHIARAFYKLPFNYKLNWFAMYVSDKFPGC</sequence>
<dbReference type="OrthoDB" id="666625at2759"/>
<dbReference type="PANTHER" id="PTHR47865">
    <property type="entry name" value="OS05G0580550 PROTEIN"/>
    <property type="match status" value="1"/>
</dbReference>
<keyword evidence="3" id="KW-1185">Reference proteome</keyword>
<comment type="caution">
    <text evidence="2">The sequence shown here is derived from an EMBL/GenBank/DDBJ whole genome shotgun (WGS) entry which is preliminary data.</text>
</comment>
<accession>A0A1E5V0M0</accession>
<dbReference type="Proteomes" id="UP000095767">
    <property type="component" value="Unassembled WGS sequence"/>
</dbReference>